<dbReference type="FunFam" id="1.25.10.10:FF:000046">
    <property type="entry name" value="Coatomer subunit gamma"/>
    <property type="match status" value="1"/>
</dbReference>
<comment type="function">
    <text evidence="12 13">The coatomer is a cytosolic protein complex that binds to dilysine motifs and reversibly associates with Golgi non-clathrin-coated vesicles, which further mediate biosynthetic protein transport from the ER, via the Golgi up to the trans Golgi network. Coatomer complex is required for budding from Golgi membranes, and is essential for the retrograde Golgi-to-ER transport of dilysine-tagged proteins.</text>
</comment>
<dbReference type="PANTHER" id="PTHR10261">
    <property type="entry name" value="COATOMER SUBUNIT GAMMA"/>
    <property type="match status" value="1"/>
</dbReference>
<dbReference type="EMBL" id="RWJN01000356">
    <property type="protein sequence ID" value="TCD62637.1"/>
    <property type="molecule type" value="Genomic_DNA"/>
</dbReference>
<evidence type="ECO:0000259" key="16">
    <source>
        <dbReference type="Pfam" id="PF08752"/>
    </source>
</evidence>
<dbReference type="GO" id="GO:0005198">
    <property type="term" value="F:structural molecule activity"/>
    <property type="evidence" value="ECO:0007669"/>
    <property type="project" value="InterPro"/>
</dbReference>
<evidence type="ECO:0000256" key="6">
    <source>
        <dbReference type="ARBA" id="ARBA00022737"/>
    </source>
</evidence>
<dbReference type="InterPro" id="IPR012295">
    <property type="entry name" value="TBP_dom_sf"/>
</dbReference>
<evidence type="ECO:0000256" key="9">
    <source>
        <dbReference type="ARBA" id="ARBA00023034"/>
    </source>
</evidence>
<dbReference type="FunFam" id="3.30.310.10:FF:000008">
    <property type="entry name" value="Coatomer subunit gamma"/>
    <property type="match status" value="1"/>
</dbReference>
<dbReference type="GO" id="GO:0006891">
    <property type="term" value="P:intra-Golgi vesicle-mediated transport"/>
    <property type="evidence" value="ECO:0007669"/>
    <property type="project" value="TreeGrafter"/>
</dbReference>
<dbReference type="FunFam" id="1.25.10.10:FF:000071">
    <property type="entry name" value="Coatomer subunit gamma"/>
    <property type="match status" value="1"/>
</dbReference>
<dbReference type="GO" id="GO:0005783">
    <property type="term" value="C:endoplasmic reticulum"/>
    <property type="evidence" value="ECO:0007669"/>
    <property type="project" value="TreeGrafter"/>
</dbReference>
<dbReference type="Gene3D" id="3.30.310.10">
    <property type="entry name" value="TATA-Binding Protein"/>
    <property type="match status" value="1"/>
</dbReference>
<dbReference type="InterPro" id="IPR037067">
    <property type="entry name" value="Coatomer_gsu_app_sf"/>
</dbReference>
<dbReference type="Gene3D" id="1.25.10.10">
    <property type="entry name" value="Leucine-rich Repeat Variant"/>
    <property type="match status" value="2"/>
</dbReference>
<dbReference type="SUPFAM" id="SSF48371">
    <property type="entry name" value="ARM repeat"/>
    <property type="match status" value="1"/>
</dbReference>
<dbReference type="InterPro" id="IPR002553">
    <property type="entry name" value="Clathrin/coatomer_adapt-like_N"/>
</dbReference>
<keyword evidence="6" id="KW-0677">Repeat</keyword>
<dbReference type="InterPro" id="IPR016024">
    <property type="entry name" value="ARM-type_fold"/>
</dbReference>
<dbReference type="GO" id="GO:0006888">
    <property type="term" value="P:endoplasmic reticulum to Golgi vesicle-mediated transport"/>
    <property type="evidence" value="ECO:0007669"/>
    <property type="project" value="TreeGrafter"/>
</dbReference>
<evidence type="ECO:0000256" key="3">
    <source>
        <dbReference type="ARBA" id="ARBA00022448"/>
    </source>
</evidence>
<dbReference type="InterPro" id="IPR011989">
    <property type="entry name" value="ARM-like"/>
</dbReference>
<comment type="caution">
    <text evidence="18">The sequence shown here is derived from an EMBL/GenBank/DDBJ whole genome shotgun (WGS) entry which is preliminary data.</text>
</comment>
<organism evidence="18 19">
    <name type="scientific">Steccherinum ochraceum</name>
    <dbReference type="NCBI Taxonomy" id="92696"/>
    <lineage>
        <taxon>Eukaryota</taxon>
        <taxon>Fungi</taxon>
        <taxon>Dikarya</taxon>
        <taxon>Basidiomycota</taxon>
        <taxon>Agaricomycotina</taxon>
        <taxon>Agaricomycetes</taxon>
        <taxon>Polyporales</taxon>
        <taxon>Steccherinaceae</taxon>
        <taxon>Steccherinum</taxon>
    </lineage>
</organism>
<evidence type="ECO:0000256" key="10">
    <source>
        <dbReference type="ARBA" id="ARBA00023136"/>
    </source>
</evidence>
<evidence type="ECO:0000256" key="14">
    <source>
        <dbReference type="SAM" id="MobiDB-lite"/>
    </source>
</evidence>
<dbReference type="SUPFAM" id="SSF55711">
    <property type="entry name" value="Subdomain of clathrin and coatomer appendage domain"/>
    <property type="match status" value="1"/>
</dbReference>
<keyword evidence="9 13" id="KW-0333">Golgi apparatus</keyword>
<reference evidence="18 19" key="1">
    <citation type="submission" date="2018-11" db="EMBL/GenBank/DDBJ databases">
        <title>Genome assembly of Steccherinum ochraceum LE-BIN_3174, the white-rot fungus of the Steccherinaceae family (The Residual Polyporoid clade, Polyporales, Basidiomycota).</title>
        <authorList>
            <person name="Fedorova T.V."/>
            <person name="Glazunova O.A."/>
            <person name="Landesman E.O."/>
            <person name="Moiseenko K.V."/>
            <person name="Psurtseva N.V."/>
            <person name="Savinova O.S."/>
            <person name="Shakhova N.V."/>
            <person name="Tyazhelova T.V."/>
            <person name="Vasina D.V."/>
        </authorList>
    </citation>
    <scope>NUCLEOTIDE SEQUENCE [LARGE SCALE GENOMIC DNA]</scope>
    <source>
        <strain evidence="18 19">LE-BIN_3174</strain>
    </source>
</reference>
<comment type="similarity">
    <text evidence="2 13">Belongs to the COPG family.</text>
</comment>
<accession>A0A4V2MVL8</accession>
<dbReference type="FunFam" id="2.60.40.1480:FF:000001">
    <property type="entry name" value="Coatomer subunit gamma"/>
    <property type="match status" value="1"/>
</dbReference>
<dbReference type="OrthoDB" id="1074925at2759"/>
<keyword evidence="10 13" id="KW-0472">Membrane</keyword>
<evidence type="ECO:0000259" key="15">
    <source>
        <dbReference type="Pfam" id="PF01602"/>
    </source>
</evidence>
<evidence type="ECO:0000256" key="13">
    <source>
        <dbReference type="PIRNR" id="PIRNR037093"/>
    </source>
</evidence>
<dbReference type="InterPro" id="IPR009028">
    <property type="entry name" value="Coatomer/calthrin_app_sub_C"/>
</dbReference>
<evidence type="ECO:0000259" key="17">
    <source>
        <dbReference type="Pfam" id="PF16381"/>
    </source>
</evidence>
<dbReference type="PIRSF" id="PIRSF037093">
    <property type="entry name" value="Coatomer_gamma_subunit"/>
    <property type="match status" value="1"/>
</dbReference>
<dbReference type="GO" id="GO:0006886">
    <property type="term" value="P:intracellular protein transport"/>
    <property type="evidence" value="ECO:0007669"/>
    <property type="project" value="InterPro"/>
</dbReference>
<keyword evidence="8 13" id="KW-0653">Protein transport</keyword>
<comment type="subunit">
    <text evidence="13">Oligomeric complex.</text>
</comment>
<dbReference type="GO" id="GO:0000139">
    <property type="term" value="C:Golgi membrane"/>
    <property type="evidence" value="ECO:0007669"/>
    <property type="project" value="UniProtKB-SubCell"/>
</dbReference>
<dbReference type="AlphaFoldDB" id="A0A4V2MVL8"/>
<evidence type="ECO:0000256" key="7">
    <source>
        <dbReference type="ARBA" id="ARBA00022892"/>
    </source>
</evidence>
<dbReference type="Gene3D" id="2.60.40.1480">
    <property type="entry name" value="Coatomer, gamma subunit, appendage domain"/>
    <property type="match status" value="1"/>
</dbReference>
<protein>
    <recommendedName>
        <fullName evidence="13">Coatomer subunit gamma</fullName>
    </recommendedName>
</protein>
<name>A0A4V2MVL8_9APHY</name>
<dbReference type="GO" id="GO:0005793">
    <property type="term" value="C:endoplasmic reticulum-Golgi intermediate compartment"/>
    <property type="evidence" value="ECO:0007669"/>
    <property type="project" value="TreeGrafter"/>
</dbReference>
<evidence type="ECO:0000256" key="8">
    <source>
        <dbReference type="ARBA" id="ARBA00022927"/>
    </source>
</evidence>
<keyword evidence="19" id="KW-1185">Reference proteome</keyword>
<dbReference type="SUPFAM" id="SSF49348">
    <property type="entry name" value="Clathrin adaptor appendage domain"/>
    <property type="match status" value="1"/>
</dbReference>
<dbReference type="STRING" id="92696.A0A4V2MVL8"/>
<dbReference type="Proteomes" id="UP000292702">
    <property type="component" value="Unassembled WGS sequence"/>
</dbReference>
<proteinExistence type="inferred from homology"/>
<dbReference type="Pfam" id="PF01602">
    <property type="entry name" value="Adaptin_N"/>
    <property type="match status" value="1"/>
</dbReference>
<feature type="domain" description="Clathrin/coatomer adaptor adaptin-like N-terminal" evidence="15">
    <location>
        <begin position="18"/>
        <end position="574"/>
    </location>
</feature>
<evidence type="ECO:0000256" key="12">
    <source>
        <dbReference type="ARBA" id="ARBA00025536"/>
    </source>
</evidence>
<keyword evidence="3 13" id="KW-0813">Transport</keyword>
<evidence type="ECO:0000313" key="19">
    <source>
        <dbReference type="Proteomes" id="UP000292702"/>
    </source>
</evidence>
<keyword evidence="7 13" id="KW-0931">ER-Golgi transport</keyword>
<evidence type="ECO:0000256" key="4">
    <source>
        <dbReference type="ARBA" id="ARBA00022490"/>
    </source>
</evidence>
<dbReference type="GO" id="GO:0030126">
    <property type="term" value="C:COPI vesicle coat"/>
    <property type="evidence" value="ECO:0007669"/>
    <property type="project" value="InterPro"/>
</dbReference>
<dbReference type="InterPro" id="IPR013040">
    <property type="entry name" value="Coatomer_gsu_app_Ig-like_dom"/>
</dbReference>
<dbReference type="Pfam" id="PF08752">
    <property type="entry name" value="COP-gamma_platf"/>
    <property type="match status" value="1"/>
</dbReference>
<sequence length="923" mass="101111">MATKKDEESGLSTYYNNKTTVIQEARVFNESPISPRKCRALLTRLVYLLYVGESFNTQEATTLFFGTTKLFQNKDSALRQMVYLAIKELATTAEDVIMVTSSIMKDMQPNSEVIYRPNAIRALCRIIDPSMAQGVERFFKAAIVDKNSSISSAALVSAYHLYPSAKDVVKRWVNEAQEAVNGKSSSSFFSASNTSSYLGGWGSSSAPSNSGYQPIPSTSYITQYHALGLLYFIRQQDRMAVTKMIQQLGGGKTGAGTVLKNPLALCMLIRYAAKVMEEDPNVQRQMLDLIEGWLRHKSDMVNLEAARAICEMRGVTAAQLTKAISVLQLFLSSPKSSLRFAATRTLASLALSHPTSVATCNVDLENLISDQNRSVATYAITTLLKTGNEASVDRLMKQISGFMSEISDEFKVIIVEAIRSLCLKFPAKHASMLSFLSGVLRDEGGYDFKRAIVEAIFDMVKFISDCKEQALSHLCEFIEDCEFTKLSVRILNLLGIEGPKAPAPTKYIRFIYNRVVLENATVRAAAVASLAKFGLNSQDPNLGKSVNVLLRRCLDDVDDEVRDRAAMYLRLFGETSLAATYVREESIFSLSALESKLVSYISDPDASEEPFDVSTIPRISREQAAKDAARPTSLETIGAPSTSKAPTPPPPTAADTQSAYAQQLADVPEFASYGAVLHSSAKPTPLTESETEYQASCVKHVFKEHIVFQFNVSNTIPDTLLENVSVIMQPQADSGLTDDFTMPIAGLLSTTSSGIVYVSFTRDEPEDYQVASFQCILKFVSKEVDPSTGEPEEEGYEDEYQLEDLELSAADYITPTYVTFASEWDRMRGGVSVTETFSLPAMESLKAACDSIIEILNMQALGGSEEPQSTSVHTLQLAGLVTNGGSALVRCRMTYSKAQGVTLELGVRAEKQESANLVVSAIV</sequence>
<evidence type="ECO:0000256" key="5">
    <source>
        <dbReference type="ARBA" id="ARBA00022553"/>
    </source>
</evidence>
<gene>
    <name evidence="18" type="primary">SEC21</name>
    <name evidence="18" type="ORF">EIP91_006621</name>
</gene>
<evidence type="ECO:0000256" key="2">
    <source>
        <dbReference type="ARBA" id="ARBA00010720"/>
    </source>
</evidence>
<feature type="domain" description="Coatomer subunit gamma C-terminal" evidence="17">
    <location>
        <begin position="810"/>
        <end position="922"/>
    </location>
</feature>
<keyword evidence="5" id="KW-0597">Phosphoprotein</keyword>
<dbReference type="InterPro" id="IPR013041">
    <property type="entry name" value="Clathrin_app_Ig-like_sf"/>
</dbReference>
<keyword evidence="4 13" id="KW-0963">Cytoplasm</keyword>
<evidence type="ECO:0000256" key="1">
    <source>
        <dbReference type="ARBA" id="ARBA00004255"/>
    </source>
</evidence>
<dbReference type="InterPro" id="IPR017106">
    <property type="entry name" value="Coatomer_gsu"/>
</dbReference>
<dbReference type="PANTHER" id="PTHR10261:SF0">
    <property type="entry name" value="COATOMER SUBUNIT GAMMA-2"/>
    <property type="match status" value="1"/>
</dbReference>
<evidence type="ECO:0000256" key="11">
    <source>
        <dbReference type="ARBA" id="ARBA00023329"/>
    </source>
</evidence>
<dbReference type="InterPro" id="IPR032154">
    <property type="entry name" value="Coatomer_g_Cpla"/>
</dbReference>
<feature type="region of interest" description="Disordered" evidence="14">
    <location>
        <begin position="622"/>
        <end position="659"/>
    </location>
</feature>
<dbReference type="Pfam" id="PF16381">
    <property type="entry name" value="Coatomer_g_Cpla"/>
    <property type="match status" value="1"/>
</dbReference>
<comment type="subcellular location">
    <subcellularLocation>
        <location evidence="13">Cytoplasm</location>
    </subcellularLocation>
    <subcellularLocation>
        <location evidence="1 13">Golgi apparatus membrane</location>
        <topology evidence="1 13">Peripheral membrane protein</topology>
        <orientation evidence="1 13">Cytoplasmic side</orientation>
    </subcellularLocation>
    <subcellularLocation>
        <location evidence="13">Cytoplasmic vesicle</location>
        <location evidence="13">COPI-coated vesicle membrane</location>
        <topology evidence="13">Peripheral membrane protein</topology>
        <orientation evidence="13">Cytoplasmic side</orientation>
    </subcellularLocation>
</comment>
<evidence type="ECO:0000313" key="18">
    <source>
        <dbReference type="EMBL" id="TCD62637.1"/>
    </source>
</evidence>
<dbReference type="GO" id="GO:0009306">
    <property type="term" value="P:protein secretion"/>
    <property type="evidence" value="ECO:0007669"/>
    <property type="project" value="TreeGrafter"/>
</dbReference>
<keyword evidence="11 13" id="KW-0968">Cytoplasmic vesicle</keyword>
<feature type="domain" description="Coatomer gamma subunit appendage Ig-like subdomain" evidence="16">
    <location>
        <begin position="659"/>
        <end position="808"/>
    </location>
</feature>